<feature type="transmembrane region" description="Helical" evidence="9">
    <location>
        <begin position="132"/>
        <end position="154"/>
    </location>
</feature>
<dbReference type="InterPro" id="IPR004117">
    <property type="entry name" value="7tm6_olfct_rcpt"/>
</dbReference>
<evidence type="ECO:0000256" key="8">
    <source>
        <dbReference type="ARBA" id="ARBA00023224"/>
    </source>
</evidence>
<reference evidence="10" key="1">
    <citation type="journal article" date="2015" name="PLoS ONE">
        <title>The Peripheral Olfactory Repertoire of the Lightbrown Apple Moth, Epiphyas postvittana.</title>
        <authorList>
            <person name="Corcoran J.A."/>
            <person name="Jordan M.D."/>
            <person name="Thrimawithana A.H."/>
            <person name="Crowhurst R.N."/>
            <person name="Newcomb R.D."/>
        </authorList>
    </citation>
    <scope>NUCLEOTIDE SEQUENCE</scope>
</reference>
<keyword evidence="2 9" id="KW-0716">Sensory transduction</keyword>
<sequence length="421" mass="48586">MDAMDLRYMKRVRFTLRSVGAWPDHVFSGCPTTKLSVVKRFGYTTFLLVTCCLSIVSQFAYLMKNMAVFSFVDLGQSVVPFMLSLVYAERTTLPMRRTYRSVIEEFVLKFHLIHHKNKSEYSFKMYNRVNKICEIATLIQHIQLFTASFMYNIVPFYQNYSSDMLSFERPVNGTFKHSVNYLLPFEQNNGFVYTLVCMFNYFVSYNLGVLLCCHDLQICLIVFHIWGHLKIIEHNLNHFQRPSIAVNAKTVPLRYSNEESKDVALCLKNIIQHYIMTKDFVSKTSRAYSISMCVYHGLHLITDCVLLLECSTMDPNTLATYVLLTLVMFQQLIQLSVVFELISSKGDSLADAVYGLPWECMDNSSRRTVLILLQIVQQPLSLKACGMVPVGVQTMLAVLKASFSYFLMLKTFSNKNEHRTM</sequence>
<evidence type="ECO:0000256" key="9">
    <source>
        <dbReference type="RuleBase" id="RU351113"/>
    </source>
</evidence>
<protein>
    <recommendedName>
        <fullName evidence="9">Odorant receptor</fullName>
    </recommendedName>
</protein>
<accession>A0A0K8TUR3</accession>
<name>A0A0K8TUR3_EPIPO</name>
<evidence type="ECO:0000256" key="7">
    <source>
        <dbReference type="ARBA" id="ARBA00023170"/>
    </source>
</evidence>
<dbReference type="PANTHER" id="PTHR21137">
    <property type="entry name" value="ODORANT RECEPTOR"/>
    <property type="match status" value="1"/>
</dbReference>
<organism evidence="10">
    <name type="scientific">Epiphyas postvittana</name>
    <name type="common">Light brown apple moth</name>
    <dbReference type="NCBI Taxonomy" id="65032"/>
    <lineage>
        <taxon>Eukaryota</taxon>
        <taxon>Metazoa</taxon>
        <taxon>Ecdysozoa</taxon>
        <taxon>Arthropoda</taxon>
        <taxon>Hexapoda</taxon>
        <taxon>Insecta</taxon>
        <taxon>Pterygota</taxon>
        <taxon>Neoptera</taxon>
        <taxon>Endopterygota</taxon>
        <taxon>Lepidoptera</taxon>
        <taxon>Glossata</taxon>
        <taxon>Ditrysia</taxon>
        <taxon>Tortricoidea</taxon>
        <taxon>Tortricidae</taxon>
        <taxon>Tortricinae</taxon>
        <taxon>Epiphyas</taxon>
    </lineage>
</organism>
<keyword evidence="4 9" id="KW-0552">Olfaction</keyword>
<keyword evidence="3 9" id="KW-0812">Transmembrane</keyword>
<dbReference type="AlphaFoldDB" id="A0A0K8TUR3"/>
<comment type="similarity">
    <text evidence="9">Belongs to the insect chemoreceptor superfamily. Heteromeric odorant receptor channel (TC 1.A.69) family.</text>
</comment>
<evidence type="ECO:0000256" key="5">
    <source>
        <dbReference type="ARBA" id="ARBA00022989"/>
    </source>
</evidence>
<evidence type="ECO:0000256" key="2">
    <source>
        <dbReference type="ARBA" id="ARBA00022606"/>
    </source>
</evidence>
<evidence type="ECO:0000256" key="3">
    <source>
        <dbReference type="ARBA" id="ARBA00022692"/>
    </source>
</evidence>
<evidence type="ECO:0000256" key="1">
    <source>
        <dbReference type="ARBA" id="ARBA00004141"/>
    </source>
</evidence>
<evidence type="ECO:0000313" key="10">
    <source>
        <dbReference type="EMBL" id="JAI18028.1"/>
    </source>
</evidence>
<evidence type="ECO:0000256" key="4">
    <source>
        <dbReference type="ARBA" id="ARBA00022725"/>
    </source>
</evidence>
<feature type="transmembrane region" description="Helical" evidence="9">
    <location>
        <begin position="318"/>
        <end position="339"/>
    </location>
</feature>
<keyword evidence="5 9" id="KW-1133">Transmembrane helix</keyword>
<feature type="transmembrane region" description="Helical" evidence="9">
    <location>
        <begin position="41"/>
        <end position="61"/>
    </location>
</feature>
<feature type="transmembrane region" description="Helical" evidence="9">
    <location>
        <begin position="67"/>
        <end position="88"/>
    </location>
</feature>
<comment type="subcellular location">
    <subcellularLocation>
        <location evidence="9">Cell membrane</location>
        <topology evidence="9">Multi-pass membrane protein</topology>
    </subcellularLocation>
    <subcellularLocation>
        <location evidence="1">Membrane</location>
        <topology evidence="1">Multi-pass membrane protein</topology>
    </subcellularLocation>
</comment>
<comment type="caution">
    <text evidence="9">Lacks conserved residue(s) required for the propagation of feature annotation.</text>
</comment>
<feature type="transmembrane region" description="Helical" evidence="9">
    <location>
        <begin position="191"/>
        <end position="213"/>
    </location>
</feature>
<dbReference type="GO" id="GO:0005886">
    <property type="term" value="C:plasma membrane"/>
    <property type="evidence" value="ECO:0007669"/>
    <property type="project" value="UniProtKB-SubCell"/>
</dbReference>
<keyword evidence="8 9" id="KW-0807">Transducer</keyword>
<dbReference type="GO" id="GO:0004984">
    <property type="term" value="F:olfactory receptor activity"/>
    <property type="evidence" value="ECO:0007669"/>
    <property type="project" value="InterPro"/>
</dbReference>
<dbReference type="GO" id="GO:0005549">
    <property type="term" value="F:odorant binding"/>
    <property type="evidence" value="ECO:0007669"/>
    <property type="project" value="InterPro"/>
</dbReference>
<keyword evidence="7 9" id="KW-0675">Receptor</keyword>
<keyword evidence="6 9" id="KW-0472">Membrane</keyword>
<proteinExistence type="inferred from homology"/>
<dbReference type="EMBL" id="GCVX01000202">
    <property type="protein sequence ID" value="JAI18028.1"/>
    <property type="molecule type" value="Transcribed_RNA"/>
</dbReference>
<feature type="transmembrane region" description="Helical" evidence="9">
    <location>
        <begin position="390"/>
        <end position="409"/>
    </location>
</feature>
<dbReference type="GO" id="GO:0007165">
    <property type="term" value="P:signal transduction"/>
    <property type="evidence" value="ECO:0007669"/>
    <property type="project" value="UniProtKB-KW"/>
</dbReference>
<dbReference type="Pfam" id="PF02949">
    <property type="entry name" value="7tm_6"/>
    <property type="match status" value="1"/>
</dbReference>
<evidence type="ECO:0000256" key="6">
    <source>
        <dbReference type="ARBA" id="ARBA00023136"/>
    </source>
</evidence>
<dbReference type="PANTHER" id="PTHR21137:SF26">
    <property type="entry name" value="ODORANT RECEPTOR 10A-RELATED"/>
    <property type="match status" value="1"/>
</dbReference>